<dbReference type="Proteomes" id="UP000708208">
    <property type="component" value="Unassembled WGS sequence"/>
</dbReference>
<dbReference type="GO" id="GO:0005634">
    <property type="term" value="C:nucleus"/>
    <property type="evidence" value="ECO:0007669"/>
    <property type="project" value="TreeGrafter"/>
</dbReference>
<dbReference type="GO" id="GO:0043565">
    <property type="term" value="F:sequence-specific DNA binding"/>
    <property type="evidence" value="ECO:0007669"/>
    <property type="project" value="UniProtKB-ARBA"/>
</dbReference>
<organism evidence="9 10">
    <name type="scientific">Allacma fusca</name>
    <dbReference type="NCBI Taxonomy" id="39272"/>
    <lineage>
        <taxon>Eukaryota</taxon>
        <taxon>Metazoa</taxon>
        <taxon>Ecdysozoa</taxon>
        <taxon>Arthropoda</taxon>
        <taxon>Hexapoda</taxon>
        <taxon>Collembola</taxon>
        <taxon>Symphypleona</taxon>
        <taxon>Sminthuridae</taxon>
        <taxon>Allacma</taxon>
    </lineage>
</organism>
<dbReference type="PROSITE" id="PS00028">
    <property type="entry name" value="ZINC_FINGER_C2H2_1"/>
    <property type="match status" value="8"/>
</dbReference>
<dbReference type="FunFam" id="3.30.160.60:FF:001732">
    <property type="entry name" value="Zgc:162936"/>
    <property type="match status" value="1"/>
</dbReference>
<dbReference type="FunFam" id="3.30.160.60:FF:000100">
    <property type="entry name" value="Zinc finger 45-like"/>
    <property type="match status" value="1"/>
</dbReference>
<dbReference type="Pfam" id="PF00096">
    <property type="entry name" value="zf-C2H2"/>
    <property type="match status" value="4"/>
</dbReference>
<reference evidence="9" key="1">
    <citation type="submission" date="2021-06" db="EMBL/GenBank/DDBJ databases">
        <authorList>
            <person name="Hodson N. C."/>
            <person name="Mongue J. A."/>
            <person name="Jaron S. K."/>
        </authorList>
    </citation>
    <scope>NUCLEOTIDE SEQUENCE</scope>
</reference>
<keyword evidence="5" id="KW-0539">Nucleus</keyword>
<comment type="caution">
    <text evidence="9">The sequence shown here is derived from an EMBL/GenBank/DDBJ whole genome shotgun (WGS) entry which is preliminary data.</text>
</comment>
<dbReference type="PANTHER" id="PTHR24394:SF29">
    <property type="entry name" value="MYONEURIN"/>
    <property type="match status" value="1"/>
</dbReference>
<dbReference type="FunFam" id="3.30.160.60:FF:002343">
    <property type="entry name" value="Zinc finger protein 33A"/>
    <property type="match status" value="2"/>
</dbReference>
<dbReference type="PROSITE" id="PS50157">
    <property type="entry name" value="ZINC_FINGER_C2H2_2"/>
    <property type="match status" value="9"/>
</dbReference>
<dbReference type="PANTHER" id="PTHR24394">
    <property type="entry name" value="ZINC FINGER PROTEIN"/>
    <property type="match status" value="1"/>
</dbReference>
<evidence type="ECO:0000256" key="5">
    <source>
        <dbReference type="ARBA" id="ARBA00023242"/>
    </source>
</evidence>
<feature type="domain" description="C2H2-type" evidence="8">
    <location>
        <begin position="348"/>
        <end position="375"/>
    </location>
</feature>
<sequence length="553" mass="62361">MSKHKFLFKHSVFYNNSKHGQFQTWTDSDTGSSGEVDKSGVSCAKEPLESLGCSQLNQLLPSDYPVSWNGQFPLGYLNFQSSSECLDNGCTIPSALTHGEQDLGTDGTDIEQYSSGPSSTLTTLTTAIPGGQNDSYIDSSKERYGYDPFPQNQLSNLQLSFPGSIPWNCHTDLGVPQSDPTSSEINGISDYPCSEADNFWSIPDKTNSSLESYQNISTNEVHSEESPVCEQSNTTSVIKASNRVGVITKAPSQNSKPAVKLQSDAGKTDTPSRNAPNHNIIVHESDGVVSYECRVCKKKFKSKNNWKYHVHSTDGTKFSYTCEHCGKGMFASTHYRYHLLTHSGERPYKCATCSKGFLTAAKLDRHILIHNEEKLQKCLECPKAFHSASELRRHQLTHSGEQPYVCQICDKKFVIASQLKNHELIHTGQHKYACETCGKRFQRLKHLENHNLIHIGTKPFRCEKCNKCFRTQASHSHHMKTHDDERPYRCSTCGRAFLLEKDYNRHQNIHTGVAPFTCTQCDRTFRRKDNLIRHNKIYHLEAKHDKNALPTRL</sequence>
<dbReference type="FunFam" id="3.30.160.60:FF:000624">
    <property type="entry name" value="zinc finger protein 697"/>
    <property type="match status" value="1"/>
</dbReference>
<feature type="domain" description="C2H2-type" evidence="8">
    <location>
        <begin position="432"/>
        <end position="459"/>
    </location>
</feature>
<feature type="domain" description="C2H2-type" evidence="8">
    <location>
        <begin position="460"/>
        <end position="487"/>
    </location>
</feature>
<evidence type="ECO:0000256" key="6">
    <source>
        <dbReference type="PROSITE-ProRule" id="PRU00042"/>
    </source>
</evidence>
<gene>
    <name evidence="9" type="ORF">AFUS01_LOCUS28510</name>
</gene>
<dbReference type="OrthoDB" id="6077919at2759"/>
<evidence type="ECO:0000256" key="3">
    <source>
        <dbReference type="ARBA" id="ARBA00022771"/>
    </source>
</evidence>
<feature type="domain" description="C2H2-type" evidence="8">
    <location>
        <begin position="488"/>
        <end position="515"/>
    </location>
</feature>
<feature type="domain" description="C2H2-type" evidence="8">
    <location>
        <begin position="291"/>
        <end position="318"/>
    </location>
</feature>
<dbReference type="GO" id="GO:0000981">
    <property type="term" value="F:DNA-binding transcription factor activity, RNA polymerase II-specific"/>
    <property type="evidence" value="ECO:0007669"/>
    <property type="project" value="TreeGrafter"/>
</dbReference>
<evidence type="ECO:0000256" key="1">
    <source>
        <dbReference type="ARBA" id="ARBA00022723"/>
    </source>
</evidence>
<keyword evidence="3 6" id="KW-0863">Zinc-finger</keyword>
<keyword evidence="2" id="KW-0677">Repeat</keyword>
<feature type="domain" description="C2H2-type" evidence="8">
    <location>
        <begin position="376"/>
        <end position="403"/>
    </location>
</feature>
<dbReference type="AlphaFoldDB" id="A0A8J2PK40"/>
<evidence type="ECO:0000313" key="10">
    <source>
        <dbReference type="Proteomes" id="UP000708208"/>
    </source>
</evidence>
<evidence type="ECO:0000259" key="8">
    <source>
        <dbReference type="PROSITE" id="PS50157"/>
    </source>
</evidence>
<dbReference type="GO" id="GO:0005694">
    <property type="term" value="C:chromosome"/>
    <property type="evidence" value="ECO:0007669"/>
    <property type="project" value="UniProtKB-ARBA"/>
</dbReference>
<dbReference type="InterPro" id="IPR013087">
    <property type="entry name" value="Znf_C2H2_type"/>
</dbReference>
<evidence type="ECO:0000256" key="2">
    <source>
        <dbReference type="ARBA" id="ARBA00022737"/>
    </source>
</evidence>
<dbReference type="GO" id="GO:0048598">
    <property type="term" value="P:embryonic morphogenesis"/>
    <property type="evidence" value="ECO:0007669"/>
    <property type="project" value="UniProtKB-ARBA"/>
</dbReference>
<protein>
    <recommendedName>
        <fullName evidence="8">C2H2-type domain-containing protein</fullName>
    </recommendedName>
</protein>
<evidence type="ECO:0000256" key="4">
    <source>
        <dbReference type="ARBA" id="ARBA00022833"/>
    </source>
</evidence>
<proteinExistence type="predicted"/>
<dbReference type="GO" id="GO:0045893">
    <property type="term" value="P:positive regulation of DNA-templated transcription"/>
    <property type="evidence" value="ECO:0007669"/>
    <property type="project" value="UniProtKB-ARBA"/>
</dbReference>
<feature type="domain" description="C2H2-type" evidence="8">
    <location>
        <begin position="320"/>
        <end position="347"/>
    </location>
</feature>
<accession>A0A8J2PK40</accession>
<feature type="domain" description="C2H2-type" evidence="8">
    <location>
        <begin position="516"/>
        <end position="544"/>
    </location>
</feature>
<name>A0A8J2PK40_9HEXA</name>
<dbReference type="SMART" id="SM00355">
    <property type="entry name" value="ZnF_C2H2"/>
    <property type="match status" value="9"/>
</dbReference>
<dbReference type="Pfam" id="PF12874">
    <property type="entry name" value="zf-met"/>
    <property type="match status" value="1"/>
</dbReference>
<keyword evidence="4" id="KW-0862">Zinc</keyword>
<evidence type="ECO:0000313" key="9">
    <source>
        <dbReference type="EMBL" id="CAG7817975.1"/>
    </source>
</evidence>
<feature type="region of interest" description="Disordered" evidence="7">
    <location>
        <begin position="251"/>
        <end position="278"/>
    </location>
</feature>
<evidence type="ECO:0000256" key="7">
    <source>
        <dbReference type="SAM" id="MobiDB-lite"/>
    </source>
</evidence>
<dbReference type="EMBL" id="CAJVCH010408376">
    <property type="protein sequence ID" value="CAG7817975.1"/>
    <property type="molecule type" value="Genomic_DNA"/>
</dbReference>
<dbReference type="GO" id="GO:0008270">
    <property type="term" value="F:zinc ion binding"/>
    <property type="evidence" value="ECO:0007669"/>
    <property type="project" value="UniProtKB-KW"/>
</dbReference>
<keyword evidence="1" id="KW-0479">Metal-binding</keyword>
<keyword evidence="10" id="KW-1185">Reference proteome</keyword>
<feature type="domain" description="C2H2-type" evidence="8">
    <location>
        <begin position="404"/>
        <end position="431"/>
    </location>
</feature>